<keyword evidence="3 7" id="KW-0479">Metal-binding</keyword>
<dbReference type="PRINTS" id="PR00463">
    <property type="entry name" value="EP450I"/>
</dbReference>
<evidence type="ECO:0000256" key="9">
    <source>
        <dbReference type="SAM" id="Phobius"/>
    </source>
</evidence>
<dbReference type="EMBL" id="JACXVP010000010">
    <property type="protein sequence ID" value="KAG5583051.1"/>
    <property type="molecule type" value="Genomic_DNA"/>
</dbReference>
<reference evidence="10 11" key="1">
    <citation type="submission" date="2020-09" db="EMBL/GenBank/DDBJ databases">
        <title>De no assembly of potato wild relative species, Solanum commersonii.</title>
        <authorList>
            <person name="Cho K."/>
        </authorList>
    </citation>
    <scope>NUCLEOTIDE SEQUENCE [LARGE SCALE GENOMIC DNA]</scope>
    <source>
        <strain evidence="10">LZ3.2</strain>
        <tissue evidence="10">Leaf</tissue>
    </source>
</reference>
<dbReference type="AlphaFoldDB" id="A0A9J5X4J3"/>
<keyword evidence="2 7" id="KW-0349">Heme</keyword>
<dbReference type="GO" id="GO:0020037">
    <property type="term" value="F:heme binding"/>
    <property type="evidence" value="ECO:0007669"/>
    <property type="project" value="InterPro"/>
</dbReference>
<feature type="binding site" description="axial binding residue" evidence="7">
    <location>
        <position position="449"/>
    </location>
    <ligand>
        <name>heme</name>
        <dbReference type="ChEBI" id="CHEBI:30413"/>
    </ligand>
    <ligandPart>
        <name>Fe</name>
        <dbReference type="ChEBI" id="CHEBI:18248"/>
    </ligandPart>
</feature>
<keyword evidence="6" id="KW-0503">Monooxygenase</keyword>
<keyword evidence="5 7" id="KW-0408">Iron</keyword>
<evidence type="ECO:0000256" key="1">
    <source>
        <dbReference type="ARBA" id="ARBA00010617"/>
    </source>
</evidence>
<dbReference type="CDD" id="cd11073">
    <property type="entry name" value="CYP76-like"/>
    <property type="match status" value="1"/>
</dbReference>
<comment type="caution">
    <text evidence="10">The sequence shown here is derived from an EMBL/GenBank/DDBJ whole genome shotgun (WGS) entry which is preliminary data.</text>
</comment>
<dbReference type="PANTHER" id="PTHR47950">
    <property type="entry name" value="CYTOCHROME P450, FAMILY 76, SUBFAMILY C, POLYPEPTIDE 5-RELATED"/>
    <property type="match status" value="1"/>
</dbReference>
<evidence type="ECO:0000256" key="6">
    <source>
        <dbReference type="ARBA" id="ARBA00023033"/>
    </source>
</evidence>
<dbReference type="PANTHER" id="PTHR47950:SF36">
    <property type="entry name" value="CYTOCHROME P450 76A2-LIKE"/>
    <property type="match status" value="1"/>
</dbReference>
<dbReference type="OrthoDB" id="1055148at2759"/>
<dbReference type="GO" id="GO:0005506">
    <property type="term" value="F:iron ion binding"/>
    <property type="evidence" value="ECO:0007669"/>
    <property type="project" value="InterPro"/>
</dbReference>
<evidence type="ECO:0000313" key="11">
    <source>
        <dbReference type="Proteomes" id="UP000824120"/>
    </source>
</evidence>
<feature type="region of interest" description="Disordered" evidence="8">
    <location>
        <begin position="837"/>
        <end position="872"/>
    </location>
</feature>
<comment type="cofactor">
    <cofactor evidence="7">
        <name>heme</name>
        <dbReference type="ChEBI" id="CHEBI:30413"/>
    </cofactor>
</comment>
<dbReference type="InterPro" id="IPR036396">
    <property type="entry name" value="Cyt_P450_sf"/>
</dbReference>
<protein>
    <recommendedName>
        <fullName evidence="12">Cytochrome P450</fullName>
    </recommendedName>
</protein>
<sequence>MEWEWSYLFFSSIILLPAFILFFSQKKSIKCSYNLPPGPPGLPFFGNMFELGTEPYKRMSVLKQKYGPVLWLKLGTSTKIMVVQTAQAAEELFKNHDISFADRSILDVNQAHSYYQGSLSLAPYGSFWRFQRRICTVEMFVHKRISETVPVRRRCVDNMLKWIEKEANSTEKGSGIEVTRLVFLASFNMLGNLVLSKDLADPESEEASEFFNAMKGIMKWSGIANVSDIFRFLRKFDLQKLRKKMTQDMGKAIEIMSMFLKEREEEQKKGVEKGNDFLDVLLEFEGTGKDEPTKLSVQEIKIFVLEMFLAGSETTSSSVEWALTELLRHPQAMAEVKTEISKVVGPNSKFEESDIENLPYMQAVIKESLRLHPPLPFLIPRETIQDTKFMGYDVPKGTQVLVNAWAIGRDPECWDDPMSFKPERFLDSKIDVKGQHYGLIPFGAGRRMCVGLPLGYRMMQFALGSLLHQFDWELPDGVTPKSINMDESMGVTARKRDSLKDHLDYHFGNMFELGTEPYKRMAALKQKYGPVLWLKLGTSTNIMVVQTAQAAAELFKNHDTSFADRFIPDVNKTHNYYQGSLAIGRYGSFWRFQRRICTVEMFVHKKISDTVPVRRKCVDNMVKWIEKAANSAKKGSGIEVTRFVFLASFNMLGNLILSKDLADLESEEASDFFNAMKGIMEWSGIANVSDIFPFLRKFDLQNLRKKMARDMGKAIEIMSMFLKEREEERKKGAEKGKDFLDVLLEFEGTGKDEPAKLSEHEIKVLIVEMFLAGSETTSSSVEWALTELLRHPQAMAEVKTEISKVIGLNKKFEESDIENLPYMQSVIKESPFTSSSAFLDPKRDNSRHQVHGVRHTKRNSSSGEHLGYWKRS</sequence>
<dbReference type="Pfam" id="PF00067">
    <property type="entry name" value="p450"/>
    <property type="match status" value="2"/>
</dbReference>
<dbReference type="PROSITE" id="PS00086">
    <property type="entry name" value="CYTOCHROME_P450"/>
    <property type="match status" value="1"/>
</dbReference>
<comment type="similarity">
    <text evidence="1">Belongs to the cytochrome P450 family.</text>
</comment>
<gene>
    <name evidence="10" type="ORF">H5410_053678</name>
</gene>
<dbReference type="InterPro" id="IPR001128">
    <property type="entry name" value="Cyt_P450"/>
</dbReference>
<evidence type="ECO:0000256" key="8">
    <source>
        <dbReference type="SAM" id="MobiDB-lite"/>
    </source>
</evidence>
<evidence type="ECO:0000256" key="5">
    <source>
        <dbReference type="ARBA" id="ARBA00023004"/>
    </source>
</evidence>
<proteinExistence type="inferred from homology"/>
<dbReference type="Gene3D" id="1.10.630.10">
    <property type="entry name" value="Cytochrome P450"/>
    <property type="match status" value="2"/>
</dbReference>
<evidence type="ECO:0000256" key="7">
    <source>
        <dbReference type="PIRSR" id="PIRSR602401-1"/>
    </source>
</evidence>
<evidence type="ECO:0000256" key="3">
    <source>
        <dbReference type="ARBA" id="ARBA00022723"/>
    </source>
</evidence>
<name>A0A9J5X4J3_SOLCO</name>
<keyword evidence="9" id="KW-1133">Transmembrane helix</keyword>
<evidence type="ECO:0008006" key="12">
    <source>
        <dbReference type="Google" id="ProtNLM"/>
    </source>
</evidence>
<dbReference type="Proteomes" id="UP000824120">
    <property type="component" value="Chromosome 10"/>
</dbReference>
<accession>A0A9J5X4J3</accession>
<dbReference type="SUPFAM" id="SSF48264">
    <property type="entry name" value="Cytochrome P450"/>
    <property type="match status" value="2"/>
</dbReference>
<dbReference type="PRINTS" id="PR00385">
    <property type="entry name" value="P450"/>
</dbReference>
<keyword evidence="9" id="KW-0812">Transmembrane</keyword>
<dbReference type="InterPro" id="IPR017972">
    <property type="entry name" value="Cyt_P450_CS"/>
</dbReference>
<dbReference type="GO" id="GO:0004497">
    <property type="term" value="F:monooxygenase activity"/>
    <property type="evidence" value="ECO:0007669"/>
    <property type="project" value="UniProtKB-KW"/>
</dbReference>
<keyword evidence="4" id="KW-0560">Oxidoreductase</keyword>
<evidence type="ECO:0000256" key="2">
    <source>
        <dbReference type="ARBA" id="ARBA00022617"/>
    </source>
</evidence>
<keyword evidence="11" id="KW-1185">Reference proteome</keyword>
<evidence type="ECO:0000256" key="4">
    <source>
        <dbReference type="ARBA" id="ARBA00023002"/>
    </source>
</evidence>
<evidence type="ECO:0000313" key="10">
    <source>
        <dbReference type="EMBL" id="KAG5583051.1"/>
    </source>
</evidence>
<feature type="transmembrane region" description="Helical" evidence="9">
    <location>
        <begin position="6"/>
        <end position="23"/>
    </location>
</feature>
<dbReference type="FunFam" id="1.10.630.10:FF:000007">
    <property type="entry name" value="Cytochrome P450 76C4"/>
    <property type="match status" value="1"/>
</dbReference>
<organism evidence="10 11">
    <name type="scientific">Solanum commersonii</name>
    <name type="common">Commerson's wild potato</name>
    <name type="synonym">Commerson's nightshade</name>
    <dbReference type="NCBI Taxonomy" id="4109"/>
    <lineage>
        <taxon>Eukaryota</taxon>
        <taxon>Viridiplantae</taxon>
        <taxon>Streptophyta</taxon>
        <taxon>Embryophyta</taxon>
        <taxon>Tracheophyta</taxon>
        <taxon>Spermatophyta</taxon>
        <taxon>Magnoliopsida</taxon>
        <taxon>eudicotyledons</taxon>
        <taxon>Gunneridae</taxon>
        <taxon>Pentapetalae</taxon>
        <taxon>asterids</taxon>
        <taxon>lamiids</taxon>
        <taxon>Solanales</taxon>
        <taxon>Solanaceae</taxon>
        <taxon>Solanoideae</taxon>
        <taxon>Solaneae</taxon>
        <taxon>Solanum</taxon>
    </lineage>
</organism>
<dbReference type="GO" id="GO:0016705">
    <property type="term" value="F:oxidoreductase activity, acting on paired donors, with incorporation or reduction of molecular oxygen"/>
    <property type="evidence" value="ECO:0007669"/>
    <property type="project" value="InterPro"/>
</dbReference>
<feature type="compositionally biased region" description="Basic residues" evidence="8">
    <location>
        <begin position="848"/>
        <end position="858"/>
    </location>
</feature>
<keyword evidence="9" id="KW-0472">Membrane</keyword>
<dbReference type="InterPro" id="IPR002401">
    <property type="entry name" value="Cyt_P450_E_grp-I"/>
</dbReference>